<dbReference type="PANTHER" id="PTHR43731:SF14">
    <property type="entry name" value="PRESENILIN-ASSOCIATED RHOMBOID-LIKE PROTEIN, MITOCHONDRIAL"/>
    <property type="match status" value="1"/>
</dbReference>
<name>A0A2N3LD12_9BACI</name>
<evidence type="ECO:0000256" key="1">
    <source>
        <dbReference type="ARBA" id="ARBA00004141"/>
    </source>
</evidence>
<dbReference type="SUPFAM" id="SSF144091">
    <property type="entry name" value="Rhomboid-like"/>
    <property type="match status" value="1"/>
</dbReference>
<dbReference type="OrthoDB" id="9813074at2"/>
<evidence type="ECO:0000313" key="10">
    <source>
        <dbReference type="Proteomes" id="UP000233440"/>
    </source>
</evidence>
<sequence length="196" mass="22427">MYSQSNSTFHLYLKSYPITLFIIFVHLFCFTLMWIPFVPHQPLYKRFIGVNLYISEGEIWRLVTPMFIHVHFAHFFYNTISIAMMGPIIEGLLGKWKFLLLYLISGIAGNAATFVFLPLTYTHTGSSGAIFGLLGCFLFFALTKRLHIPRQNQTILLLIIGISVIMTVFESDINITAHAAGLFSGLLYSWIFSRNK</sequence>
<keyword evidence="3 7" id="KW-0812">Transmembrane</keyword>
<dbReference type="InterPro" id="IPR022764">
    <property type="entry name" value="Peptidase_S54_rhomboid_dom"/>
</dbReference>
<evidence type="ECO:0000256" key="4">
    <source>
        <dbReference type="ARBA" id="ARBA00022801"/>
    </source>
</evidence>
<comment type="similarity">
    <text evidence="2">Belongs to the peptidase S54 family.</text>
</comment>
<keyword evidence="5 7" id="KW-1133">Transmembrane helix</keyword>
<dbReference type="GO" id="GO:0004252">
    <property type="term" value="F:serine-type endopeptidase activity"/>
    <property type="evidence" value="ECO:0007669"/>
    <property type="project" value="InterPro"/>
</dbReference>
<feature type="transmembrane region" description="Helical" evidence="7">
    <location>
        <begin position="154"/>
        <end position="169"/>
    </location>
</feature>
<dbReference type="AlphaFoldDB" id="A0A2N3LD12"/>
<dbReference type="GO" id="GO:0016020">
    <property type="term" value="C:membrane"/>
    <property type="evidence" value="ECO:0007669"/>
    <property type="project" value="UniProtKB-SubCell"/>
</dbReference>
<feature type="transmembrane region" description="Helical" evidence="7">
    <location>
        <begin position="125"/>
        <end position="142"/>
    </location>
</feature>
<keyword evidence="4" id="KW-0378">Hydrolase</keyword>
<evidence type="ECO:0000256" key="7">
    <source>
        <dbReference type="SAM" id="Phobius"/>
    </source>
</evidence>
<accession>A0A2N3LD12</accession>
<keyword evidence="9" id="KW-0645">Protease</keyword>
<keyword evidence="10" id="KW-1185">Reference proteome</keyword>
<comment type="subcellular location">
    <subcellularLocation>
        <location evidence="1">Membrane</location>
        <topology evidence="1">Multi-pass membrane protein</topology>
    </subcellularLocation>
</comment>
<reference evidence="9 10" key="1">
    <citation type="submission" date="2017-11" db="EMBL/GenBank/DDBJ databases">
        <title>Bacillus camelliae sp. nov., isolated from pu'er tea.</title>
        <authorList>
            <person name="Niu L."/>
        </authorList>
    </citation>
    <scope>NUCLEOTIDE SEQUENCE [LARGE SCALE GENOMIC DNA]</scope>
    <source>
        <strain evidence="9 10">7578-1</strain>
    </source>
</reference>
<organism evidence="9 10">
    <name type="scientific">Heyndrickxia camelliae</name>
    <dbReference type="NCBI Taxonomy" id="1707093"/>
    <lineage>
        <taxon>Bacteria</taxon>
        <taxon>Bacillati</taxon>
        <taxon>Bacillota</taxon>
        <taxon>Bacilli</taxon>
        <taxon>Bacillales</taxon>
        <taxon>Bacillaceae</taxon>
        <taxon>Heyndrickxia</taxon>
    </lineage>
</organism>
<evidence type="ECO:0000256" key="5">
    <source>
        <dbReference type="ARBA" id="ARBA00022989"/>
    </source>
</evidence>
<gene>
    <name evidence="9" type="ORF">CWO92_23925</name>
</gene>
<evidence type="ECO:0000256" key="3">
    <source>
        <dbReference type="ARBA" id="ARBA00022692"/>
    </source>
</evidence>
<dbReference type="Pfam" id="PF01694">
    <property type="entry name" value="Rhomboid"/>
    <property type="match status" value="1"/>
</dbReference>
<dbReference type="InterPro" id="IPR035952">
    <property type="entry name" value="Rhomboid-like_sf"/>
</dbReference>
<dbReference type="Gene3D" id="1.20.1540.10">
    <property type="entry name" value="Rhomboid-like"/>
    <property type="match status" value="1"/>
</dbReference>
<proteinExistence type="inferred from homology"/>
<dbReference type="GO" id="GO:0006508">
    <property type="term" value="P:proteolysis"/>
    <property type="evidence" value="ECO:0007669"/>
    <property type="project" value="UniProtKB-KW"/>
</dbReference>
<dbReference type="InterPro" id="IPR050925">
    <property type="entry name" value="Rhomboid_protease_S54"/>
</dbReference>
<evidence type="ECO:0000259" key="8">
    <source>
        <dbReference type="Pfam" id="PF01694"/>
    </source>
</evidence>
<dbReference type="EMBL" id="PIQO01000038">
    <property type="protein sequence ID" value="PKR82542.1"/>
    <property type="molecule type" value="Genomic_DNA"/>
</dbReference>
<comment type="caution">
    <text evidence="9">The sequence shown here is derived from an EMBL/GenBank/DDBJ whole genome shotgun (WGS) entry which is preliminary data.</text>
</comment>
<dbReference type="Proteomes" id="UP000233440">
    <property type="component" value="Unassembled WGS sequence"/>
</dbReference>
<feature type="transmembrane region" description="Helical" evidence="7">
    <location>
        <begin position="175"/>
        <end position="193"/>
    </location>
</feature>
<evidence type="ECO:0000256" key="2">
    <source>
        <dbReference type="ARBA" id="ARBA00009045"/>
    </source>
</evidence>
<evidence type="ECO:0000313" key="9">
    <source>
        <dbReference type="EMBL" id="PKR82542.1"/>
    </source>
</evidence>
<feature type="transmembrane region" description="Helical" evidence="7">
    <location>
        <begin position="98"/>
        <end position="119"/>
    </location>
</feature>
<feature type="transmembrane region" description="Helical" evidence="7">
    <location>
        <begin position="20"/>
        <end position="39"/>
    </location>
</feature>
<protein>
    <submittedName>
        <fullName evidence="9">Rhomboid family intramembrane serine protease</fullName>
    </submittedName>
</protein>
<dbReference type="PANTHER" id="PTHR43731">
    <property type="entry name" value="RHOMBOID PROTEASE"/>
    <property type="match status" value="1"/>
</dbReference>
<keyword evidence="6 7" id="KW-0472">Membrane</keyword>
<evidence type="ECO:0000256" key="6">
    <source>
        <dbReference type="ARBA" id="ARBA00023136"/>
    </source>
</evidence>
<feature type="domain" description="Peptidase S54 rhomboid" evidence="8">
    <location>
        <begin position="57"/>
        <end position="194"/>
    </location>
</feature>